<keyword evidence="6" id="KW-1185">Reference proteome</keyword>
<accession>A0AAI9ZQ48</accession>
<evidence type="ECO:0000313" key="6">
    <source>
        <dbReference type="Proteomes" id="UP001243989"/>
    </source>
</evidence>
<protein>
    <recommendedName>
        <fullName evidence="4">Zn(2)-C6 fungal-type domain-containing protein</fullName>
    </recommendedName>
</protein>
<dbReference type="AlphaFoldDB" id="A0AAI9ZQ48"/>
<feature type="region of interest" description="Disordered" evidence="3">
    <location>
        <begin position="86"/>
        <end position="128"/>
    </location>
</feature>
<dbReference type="GeneID" id="85470842"/>
<evidence type="ECO:0000256" key="2">
    <source>
        <dbReference type="ARBA" id="ARBA00023242"/>
    </source>
</evidence>
<sequence length="588" mass="65727">MDPKVSELPRAASNDAMLSELTPHPATDKPPDKPRQKTASSRRQKTFTGCWTCRERHVKCDEQRPACRRCVAGKFACQGYGTRLTWLSPTGQGTPKSGGRRRSRTKASPSSQNLTQFPSQETSPAVDVQQTGPFPAFRSCESRLGADYLGQAGGSPVAMEQLSRDVRSYGLVTGIPQERYAIQCESFGASNQWGTMLMGSPTRPLEALSTHARERELISHWATNLAHKLIPIRSPANPFLTVVSPMALEGSRLANTRSTSTVALFHAVCAISAAHQANLRGTHSHSGYNDLMLRHKQLSFHHLIQNMNRRDHDERMASLATLCLWILTHFITGTAGAWREVIKVTRDLLDDTSMETWRQSNTAALTYESFSSTFATVLAQYLGRLDAPVPLKTYLPDVELSKSQIMPVRTLEVVSSFNAKLLQTTTLAEEDLDQLELEFALSTPEPSVDYDTGNADSAMVHHHRSLFYYACLLYFKGNSGRRGPEEGIQDLVARCLDHMEHLESLQKNSSPKAWIYAAVAFEARTPDLRDRMRSLFFRRKPLGIATWDTLSLAVEEIWKRRDLAVPGLAPEPWTRVLSQMPELDVILY</sequence>
<dbReference type="Pfam" id="PF00172">
    <property type="entry name" value="Zn_clus"/>
    <property type="match status" value="1"/>
</dbReference>
<dbReference type="SUPFAM" id="SSF57701">
    <property type="entry name" value="Zn2/Cys6 DNA-binding domain"/>
    <property type="match status" value="1"/>
</dbReference>
<dbReference type="PROSITE" id="PS00463">
    <property type="entry name" value="ZN2_CY6_FUNGAL_1"/>
    <property type="match status" value="1"/>
</dbReference>
<comment type="caution">
    <text evidence="5">The sequence shown here is derived from an EMBL/GenBank/DDBJ whole genome shotgun (WGS) entry which is preliminary data.</text>
</comment>
<comment type="subcellular location">
    <subcellularLocation>
        <location evidence="1">Nucleus</location>
    </subcellularLocation>
</comment>
<dbReference type="EMBL" id="JAHMHQ010000011">
    <property type="protein sequence ID" value="KAK1636121.1"/>
    <property type="molecule type" value="Genomic_DNA"/>
</dbReference>
<evidence type="ECO:0000313" key="5">
    <source>
        <dbReference type="EMBL" id="KAK1636121.1"/>
    </source>
</evidence>
<feature type="compositionally biased region" description="Polar residues" evidence="3">
    <location>
        <begin position="86"/>
        <end position="95"/>
    </location>
</feature>
<feature type="region of interest" description="Disordered" evidence="3">
    <location>
        <begin position="1"/>
        <end position="43"/>
    </location>
</feature>
<dbReference type="GO" id="GO:0000981">
    <property type="term" value="F:DNA-binding transcription factor activity, RNA polymerase II-specific"/>
    <property type="evidence" value="ECO:0007669"/>
    <property type="project" value="InterPro"/>
</dbReference>
<feature type="domain" description="Zn(2)-C6 fungal-type" evidence="4">
    <location>
        <begin position="49"/>
        <end position="77"/>
    </location>
</feature>
<evidence type="ECO:0000256" key="1">
    <source>
        <dbReference type="ARBA" id="ARBA00004123"/>
    </source>
</evidence>
<gene>
    <name evidence="5" type="ORF">BDP81DRAFT_33799</name>
</gene>
<organism evidence="5 6">
    <name type="scientific">Colletotrichum phormii</name>
    <dbReference type="NCBI Taxonomy" id="359342"/>
    <lineage>
        <taxon>Eukaryota</taxon>
        <taxon>Fungi</taxon>
        <taxon>Dikarya</taxon>
        <taxon>Ascomycota</taxon>
        <taxon>Pezizomycotina</taxon>
        <taxon>Sordariomycetes</taxon>
        <taxon>Hypocreomycetidae</taxon>
        <taxon>Glomerellales</taxon>
        <taxon>Glomerellaceae</taxon>
        <taxon>Colletotrichum</taxon>
        <taxon>Colletotrichum acutatum species complex</taxon>
    </lineage>
</organism>
<feature type="compositionally biased region" description="Basic and acidic residues" evidence="3">
    <location>
        <begin position="26"/>
        <end position="35"/>
    </location>
</feature>
<dbReference type="CDD" id="cd00067">
    <property type="entry name" value="GAL4"/>
    <property type="match status" value="1"/>
</dbReference>
<dbReference type="InterPro" id="IPR001138">
    <property type="entry name" value="Zn2Cys6_DnaBD"/>
</dbReference>
<dbReference type="Pfam" id="PF11951">
    <property type="entry name" value="Fungal_trans_2"/>
    <property type="match status" value="2"/>
</dbReference>
<dbReference type="PANTHER" id="PTHR37534">
    <property type="entry name" value="TRANSCRIPTIONAL ACTIVATOR PROTEIN UGA3"/>
    <property type="match status" value="1"/>
</dbReference>
<dbReference type="Proteomes" id="UP001243989">
    <property type="component" value="Unassembled WGS sequence"/>
</dbReference>
<dbReference type="InterPro" id="IPR036864">
    <property type="entry name" value="Zn2-C6_fun-type_DNA-bd_sf"/>
</dbReference>
<evidence type="ECO:0000256" key="3">
    <source>
        <dbReference type="SAM" id="MobiDB-lite"/>
    </source>
</evidence>
<name>A0AAI9ZQ48_9PEZI</name>
<dbReference type="GO" id="GO:0005634">
    <property type="term" value="C:nucleus"/>
    <property type="evidence" value="ECO:0007669"/>
    <property type="project" value="UniProtKB-SubCell"/>
</dbReference>
<proteinExistence type="predicted"/>
<keyword evidence="2" id="KW-0539">Nucleus</keyword>
<evidence type="ECO:0000259" key="4">
    <source>
        <dbReference type="PROSITE" id="PS50048"/>
    </source>
</evidence>
<dbReference type="GO" id="GO:0008270">
    <property type="term" value="F:zinc ion binding"/>
    <property type="evidence" value="ECO:0007669"/>
    <property type="project" value="InterPro"/>
</dbReference>
<dbReference type="PANTHER" id="PTHR37534:SF46">
    <property type="entry name" value="ZN(II)2CYS6 TRANSCRIPTION FACTOR (EUROFUNG)"/>
    <property type="match status" value="1"/>
</dbReference>
<reference evidence="5" key="1">
    <citation type="submission" date="2021-06" db="EMBL/GenBank/DDBJ databases">
        <title>Comparative genomics, transcriptomics and evolutionary studies reveal genomic signatures of adaptation to plant cell wall in hemibiotrophic fungi.</title>
        <authorList>
            <consortium name="DOE Joint Genome Institute"/>
            <person name="Baroncelli R."/>
            <person name="Diaz J.F."/>
            <person name="Benocci T."/>
            <person name="Peng M."/>
            <person name="Battaglia E."/>
            <person name="Haridas S."/>
            <person name="Andreopoulos W."/>
            <person name="Labutti K."/>
            <person name="Pangilinan J."/>
            <person name="Floch G.L."/>
            <person name="Makela M.R."/>
            <person name="Henrissat B."/>
            <person name="Grigoriev I.V."/>
            <person name="Crouch J.A."/>
            <person name="De Vries R.P."/>
            <person name="Sukno S.A."/>
            <person name="Thon M.R."/>
        </authorList>
    </citation>
    <scope>NUCLEOTIDE SEQUENCE</scope>
    <source>
        <strain evidence="5">CBS 102054</strain>
    </source>
</reference>
<dbReference type="PROSITE" id="PS50048">
    <property type="entry name" value="ZN2_CY6_FUNGAL_2"/>
    <property type="match status" value="1"/>
</dbReference>
<feature type="compositionally biased region" description="Polar residues" evidence="3">
    <location>
        <begin position="106"/>
        <end position="128"/>
    </location>
</feature>
<dbReference type="InterPro" id="IPR021858">
    <property type="entry name" value="Fun_TF"/>
</dbReference>
<dbReference type="RefSeq" id="XP_060444728.1">
    <property type="nucleotide sequence ID" value="XM_060585980.1"/>
</dbReference>
<dbReference type="Gene3D" id="4.10.240.10">
    <property type="entry name" value="Zn(2)-C6 fungal-type DNA-binding domain"/>
    <property type="match status" value="1"/>
</dbReference>
<dbReference type="SMART" id="SM00066">
    <property type="entry name" value="GAL4"/>
    <property type="match status" value="1"/>
</dbReference>